<dbReference type="PANTHER" id="PTHR11610:SF185">
    <property type="entry name" value="LD47264P"/>
    <property type="match status" value="1"/>
</dbReference>
<reference evidence="9 10" key="1">
    <citation type="submission" date="2024-03" db="EMBL/GenBank/DDBJ databases">
        <title>The genome assembly and annotation of the cricket Gryllus longicercus Weissman &amp; Gray.</title>
        <authorList>
            <person name="Szrajer S."/>
            <person name="Gray D."/>
            <person name="Ylla G."/>
        </authorList>
    </citation>
    <scope>NUCLEOTIDE SEQUENCE [LARGE SCALE GENOMIC DNA]</scope>
    <source>
        <strain evidence="9">DAG 2021-001</strain>
        <tissue evidence="9">Whole body minus gut</tissue>
    </source>
</reference>
<comment type="caution">
    <text evidence="9">The sequence shown here is derived from an EMBL/GenBank/DDBJ whole genome shotgun (WGS) entry which is preliminary data.</text>
</comment>
<dbReference type="GO" id="GO:0046872">
    <property type="term" value="F:metal ion binding"/>
    <property type="evidence" value="ECO:0007669"/>
    <property type="project" value="UniProtKB-KW"/>
</dbReference>
<dbReference type="Pfam" id="PF00151">
    <property type="entry name" value="Lipase"/>
    <property type="match status" value="1"/>
</dbReference>
<evidence type="ECO:0000256" key="4">
    <source>
        <dbReference type="ARBA" id="ARBA00023157"/>
    </source>
</evidence>
<evidence type="ECO:0000259" key="8">
    <source>
        <dbReference type="Pfam" id="PF00151"/>
    </source>
</evidence>
<feature type="binding site" evidence="6">
    <location>
        <position position="229"/>
    </location>
    <ligand>
        <name>Ca(2+)</name>
        <dbReference type="ChEBI" id="CHEBI:29108"/>
    </ligand>
</feature>
<sequence length="541" mass="60295">MGTGIMLQTVLSMLATNMQLLPIHPNEVYDLNSTTRCFNKYGCFSIEPPWKSGARPISLLPESPKKISPNFCLYTRKNRFVCERLVEGDDKTILGSTLSPSNPLVLISHGYLENGNKTWMLNMMVELLQFADLNVILIDWGGGSAPPYSQAVANTRVVGTVAAHLVNQIGKLGYRTTDCHVIGHSLGSHIASYIGQVLKDKFKIRLARISALDPAEPHFTKTPPIMRLDPTDADFIDVTHTDTAPFISGGLGLLEPVGHVDFYPNGGVNQPGCSETMSHYIGRERGSFVGGLQKFLSCNHIRSYKYYTESINTRCPYMAIACESWEHFKNGSCFKCASEITPESHRRGERLCATFGYHSLSHLNQQWNGKSLSLSQEKLYLMTGSRTPFCQEHYKVGLHISGLPHSVKHGAEIGMFWVTLLGDKGTSHRMGFTTSEQLYEPGSVHQTVIASRGVGAIQSVIVEWEYRMSFLNPLSWRVMGIPKIYLDWITITNLETGNEFKTCQREGKPILSTEPLLMAHNPICNITIPPTVTTVHKTQFH</sequence>
<dbReference type="GO" id="GO:0004806">
    <property type="term" value="F:triacylglycerol lipase activity"/>
    <property type="evidence" value="ECO:0007669"/>
    <property type="project" value="InterPro"/>
</dbReference>
<dbReference type="PANTHER" id="PTHR11610">
    <property type="entry name" value="LIPASE"/>
    <property type="match status" value="1"/>
</dbReference>
<dbReference type="CDD" id="cd00707">
    <property type="entry name" value="Pancreat_lipase_like"/>
    <property type="match status" value="1"/>
</dbReference>
<keyword evidence="3" id="KW-0964">Secreted</keyword>
<dbReference type="PIRSF" id="PIRSF000865">
    <property type="entry name" value="Lipoprotein_lipase_LIPH"/>
    <property type="match status" value="1"/>
</dbReference>
<accession>A0AAN9VDG7</accession>
<dbReference type="InterPro" id="IPR033906">
    <property type="entry name" value="Lipase_N"/>
</dbReference>
<evidence type="ECO:0000256" key="2">
    <source>
        <dbReference type="ARBA" id="ARBA00010701"/>
    </source>
</evidence>
<dbReference type="SUPFAM" id="SSF49723">
    <property type="entry name" value="Lipase/lipooxygenase domain (PLAT/LH2 domain)"/>
    <property type="match status" value="1"/>
</dbReference>
<dbReference type="InterPro" id="IPR002331">
    <property type="entry name" value="Lipase_panc"/>
</dbReference>
<gene>
    <name evidence="9" type="ORF">R5R35_013600</name>
</gene>
<dbReference type="SUPFAM" id="SSF53474">
    <property type="entry name" value="alpha/beta-Hydrolases"/>
    <property type="match status" value="1"/>
</dbReference>
<dbReference type="InterPro" id="IPR000734">
    <property type="entry name" value="TAG_lipase"/>
</dbReference>
<dbReference type="Gene3D" id="2.60.60.20">
    <property type="entry name" value="PLAT/LH2 domain"/>
    <property type="match status" value="1"/>
</dbReference>
<feature type="domain" description="Lipase" evidence="8">
    <location>
        <begin position="37"/>
        <end position="389"/>
    </location>
</feature>
<feature type="binding site" evidence="6">
    <location>
        <position position="232"/>
    </location>
    <ligand>
        <name>Ca(2+)</name>
        <dbReference type="ChEBI" id="CHEBI:29108"/>
    </ligand>
</feature>
<comment type="similarity">
    <text evidence="2 7">Belongs to the AB hydrolase superfamily. Lipase family.</text>
</comment>
<evidence type="ECO:0000256" key="1">
    <source>
        <dbReference type="ARBA" id="ARBA00004613"/>
    </source>
</evidence>
<evidence type="ECO:0000256" key="7">
    <source>
        <dbReference type="RuleBase" id="RU004262"/>
    </source>
</evidence>
<keyword evidence="4" id="KW-1015">Disulfide bond</keyword>
<feature type="active site" description="Charge relay system" evidence="5">
    <location>
        <position position="213"/>
    </location>
</feature>
<feature type="active site" description="Charge relay system" evidence="5">
    <location>
        <position position="300"/>
    </location>
</feature>
<dbReference type="Gene3D" id="3.40.50.1820">
    <property type="entry name" value="alpha/beta hydrolase"/>
    <property type="match status" value="1"/>
</dbReference>
<dbReference type="PRINTS" id="PR00821">
    <property type="entry name" value="TAGLIPASE"/>
</dbReference>
<dbReference type="InterPro" id="IPR036392">
    <property type="entry name" value="PLAT/LH2_dom_sf"/>
</dbReference>
<dbReference type="InterPro" id="IPR029058">
    <property type="entry name" value="AB_hydrolase_fold"/>
</dbReference>
<dbReference type="Proteomes" id="UP001378592">
    <property type="component" value="Unassembled WGS sequence"/>
</dbReference>
<keyword evidence="6" id="KW-0106">Calcium</keyword>
<organism evidence="9 10">
    <name type="scientific">Gryllus longicercus</name>
    <dbReference type="NCBI Taxonomy" id="2509291"/>
    <lineage>
        <taxon>Eukaryota</taxon>
        <taxon>Metazoa</taxon>
        <taxon>Ecdysozoa</taxon>
        <taxon>Arthropoda</taxon>
        <taxon>Hexapoda</taxon>
        <taxon>Insecta</taxon>
        <taxon>Pterygota</taxon>
        <taxon>Neoptera</taxon>
        <taxon>Polyneoptera</taxon>
        <taxon>Orthoptera</taxon>
        <taxon>Ensifera</taxon>
        <taxon>Gryllidea</taxon>
        <taxon>Grylloidea</taxon>
        <taxon>Gryllidae</taxon>
        <taxon>Gryllinae</taxon>
        <taxon>Gryllus</taxon>
    </lineage>
</organism>
<dbReference type="PRINTS" id="PR00823">
    <property type="entry name" value="PANCLIPASE"/>
</dbReference>
<dbReference type="FunFam" id="3.40.50.1820:FF:000033">
    <property type="entry name" value="Pancreatic triacylglycerol lipase"/>
    <property type="match status" value="1"/>
</dbReference>
<comment type="subcellular location">
    <subcellularLocation>
        <location evidence="1">Secreted</location>
    </subcellularLocation>
</comment>
<feature type="binding site" evidence="6">
    <location>
        <position position="227"/>
    </location>
    <ligand>
        <name>Ca(2+)</name>
        <dbReference type="ChEBI" id="CHEBI:29108"/>
    </ligand>
</feature>
<feature type="active site" description="Nucleophile" evidence="5">
    <location>
        <position position="185"/>
    </location>
</feature>
<dbReference type="EMBL" id="JAZDUA010000340">
    <property type="protein sequence ID" value="KAK7794265.1"/>
    <property type="molecule type" value="Genomic_DNA"/>
</dbReference>
<dbReference type="GO" id="GO:0005615">
    <property type="term" value="C:extracellular space"/>
    <property type="evidence" value="ECO:0007669"/>
    <property type="project" value="TreeGrafter"/>
</dbReference>
<evidence type="ECO:0000256" key="3">
    <source>
        <dbReference type="ARBA" id="ARBA00022525"/>
    </source>
</evidence>
<keyword evidence="10" id="KW-1185">Reference proteome</keyword>
<protein>
    <recommendedName>
        <fullName evidence="8">Lipase domain-containing protein</fullName>
    </recommendedName>
</protein>
<dbReference type="GO" id="GO:0016042">
    <property type="term" value="P:lipid catabolic process"/>
    <property type="evidence" value="ECO:0007669"/>
    <property type="project" value="TreeGrafter"/>
</dbReference>
<evidence type="ECO:0000256" key="6">
    <source>
        <dbReference type="PIRSR" id="PIRSR000865-2"/>
    </source>
</evidence>
<keyword evidence="6" id="KW-0479">Metal-binding</keyword>
<evidence type="ECO:0000313" key="9">
    <source>
        <dbReference type="EMBL" id="KAK7794265.1"/>
    </source>
</evidence>
<name>A0AAN9VDG7_9ORTH</name>
<evidence type="ECO:0000313" key="10">
    <source>
        <dbReference type="Proteomes" id="UP001378592"/>
    </source>
</evidence>
<proteinExistence type="inferred from homology"/>
<dbReference type="AlphaFoldDB" id="A0AAN9VDG7"/>
<dbReference type="InterPro" id="IPR013818">
    <property type="entry name" value="Lipase"/>
</dbReference>
<evidence type="ECO:0000256" key="5">
    <source>
        <dbReference type="PIRSR" id="PIRSR000865-1"/>
    </source>
</evidence>
<dbReference type="InterPro" id="IPR016272">
    <property type="entry name" value="Lipase_LIPH"/>
</dbReference>